<evidence type="ECO:0000313" key="1">
    <source>
        <dbReference type="EMBL" id="WVY92285.1"/>
    </source>
</evidence>
<evidence type="ECO:0000313" key="2">
    <source>
        <dbReference type="Proteomes" id="UP001374535"/>
    </source>
</evidence>
<protein>
    <submittedName>
        <fullName evidence="1">Uncharacterized protein</fullName>
    </submittedName>
</protein>
<organism evidence="1 2">
    <name type="scientific">Vigna mungo</name>
    <name type="common">Black gram</name>
    <name type="synonym">Phaseolus mungo</name>
    <dbReference type="NCBI Taxonomy" id="3915"/>
    <lineage>
        <taxon>Eukaryota</taxon>
        <taxon>Viridiplantae</taxon>
        <taxon>Streptophyta</taxon>
        <taxon>Embryophyta</taxon>
        <taxon>Tracheophyta</taxon>
        <taxon>Spermatophyta</taxon>
        <taxon>Magnoliopsida</taxon>
        <taxon>eudicotyledons</taxon>
        <taxon>Gunneridae</taxon>
        <taxon>Pentapetalae</taxon>
        <taxon>rosids</taxon>
        <taxon>fabids</taxon>
        <taxon>Fabales</taxon>
        <taxon>Fabaceae</taxon>
        <taxon>Papilionoideae</taxon>
        <taxon>50 kb inversion clade</taxon>
        <taxon>NPAAA clade</taxon>
        <taxon>indigoferoid/millettioid clade</taxon>
        <taxon>Phaseoleae</taxon>
        <taxon>Vigna</taxon>
    </lineage>
</organism>
<gene>
    <name evidence="1" type="ORF">V8G54_037799</name>
</gene>
<feature type="non-terminal residue" evidence="1">
    <location>
        <position position="1"/>
    </location>
</feature>
<dbReference type="EMBL" id="CP144690">
    <property type="protein sequence ID" value="WVY92285.1"/>
    <property type="molecule type" value="Genomic_DNA"/>
</dbReference>
<sequence length="153" mass="17048">TEARNRKSLSGLKDGTSAIYRTRIAVANGLRKKLKELTIEFQELNHVDLLSATFISPQFCYSPQPPHSLRAPPFRPRPQLVLLRGKRAPGRSHQQRTRHPRCRLSQLLPPPCHWRQLDRAAERHGGVSHSAGTQTVVVRGGGAGEGEVAGRRE</sequence>
<keyword evidence="2" id="KW-1185">Reference proteome</keyword>
<dbReference type="Proteomes" id="UP001374535">
    <property type="component" value="Chromosome 11"/>
</dbReference>
<name>A0AAQ3MJY2_VIGMU</name>
<reference evidence="1 2" key="1">
    <citation type="journal article" date="2023" name="Life. Sci Alliance">
        <title>Evolutionary insights into 3D genome organization and epigenetic landscape of Vigna mungo.</title>
        <authorList>
            <person name="Junaid A."/>
            <person name="Singh B."/>
            <person name="Bhatia S."/>
        </authorList>
    </citation>
    <scope>NUCLEOTIDE SEQUENCE [LARGE SCALE GENOMIC DNA]</scope>
    <source>
        <strain evidence="1">Urdbean</strain>
    </source>
</reference>
<accession>A0AAQ3MJY2</accession>
<dbReference type="AlphaFoldDB" id="A0AAQ3MJY2"/>
<proteinExistence type="predicted"/>